<organism evidence="2 3">
    <name type="scientific">Asanoa hainanensis</name>
    <dbReference type="NCBI Taxonomy" id="560556"/>
    <lineage>
        <taxon>Bacteria</taxon>
        <taxon>Bacillati</taxon>
        <taxon>Actinomycetota</taxon>
        <taxon>Actinomycetes</taxon>
        <taxon>Micromonosporales</taxon>
        <taxon>Micromonosporaceae</taxon>
        <taxon>Asanoa</taxon>
    </lineage>
</organism>
<keyword evidence="1" id="KW-0812">Transmembrane</keyword>
<proteinExistence type="predicted"/>
<evidence type="ECO:0008006" key="4">
    <source>
        <dbReference type="Google" id="ProtNLM"/>
    </source>
</evidence>
<keyword evidence="1" id="KW-1133">Transmembrane helix</keyword>
<keyword evidence="3" id="KW-1185">Reference proteome</keyword>
<gene>
    <name evidence="2" type="ORF">SAMN05421812_10727</name>
</gene>
<name>A0A239N084_9ACTN</name>
<evidence type="ECO:0000256" key="1">
    <source>
        <dbReference type="SAM" id="Phobius"/>
    </source>
</evidence>
<accession>A0A239N084</accession>
<dbReference type="Proteomes" id="UP000198362">
    <property type="component" value="Unassembled WGS sequence"/>
</dbReference>
<keyword evidence="1" id="KW-0472">Membrane</keyword>
<reference evidence="2 3" key="1">
    <citation type="submission" date="2017-06" db="EMBL/GenBank/DDBJ databases">
        <authorList>
            <person name="Kim H.J."/>
            <person name="Triplett B.A."/>
        </authorList>
    </citation>
    <scope>NUCLEOTIDE SEQUENCE [LARGE SCALE GENOMIC DNA]</scope>
    <source>
        <strain evidence="2 3">CGMCC 4.5593</strain>
    </source>
</reference>
<dbReference type="AlphaFoldDB" id="A0A239N084"/>
<evidence type="ECO:0000313" key="2">
    <source>
        <dbReference type="EMBL" id="SNT47834.1"/>
    </source>
</evidence>
<sequence>MGWQTRATRGAARGVIAAMAMSGLRRMTTALNLVGQTPPESILREGAPAVFYRVPVERRAALVEAMHWSYGALGGAMFGLLPRRLRRHPLAGPVYGLVFWTGFQFVIAPVFGLPQSRRVHPAEVLALLGDHVLYGVVVASSPWPHED</sequence>
<evidence type="ECO:0000313" key="3">
    <source>
        <dbReference type="Proteomes" id="UP000198362"/>
    </source>
</evidence>
<protein>
    <recommendedName>
        <fullName evidence="4">DUF1440 domain-containing protein</fullName>
    </recommendedName>
</protein>
<feature type="transmembrane region" description="Helical" evidence="1">
    <location>
        <begin position="93"/>
        <end position="112"/>
    </location>
</feature>
<dbReference type="EMBL" id="FZPH01000007">
    <property type="protein sequence ID" value="SNT47834.1"/>
    <property type="molecule type" value="Genomic_DNA"/>
</dbReference>